<comment type="caution">
    <text evidence="1">The sequence shown here is derived from an EMBL/GenBank/DDBJ whole genome shotgun (WGS) entry which is preliminary data.</text>
</comment>
<proteinExistence type="predicted"/>
<gene>
    <name evidence="1" type="ORF">HIJ39_19255</name>
</gene>
<dbReference type="Proteomes" id="UP000533476">
    <property type="component" value="Unassembled WGS sequence"/>
</dbReference>
<reference evidence="1 2" key="1">
    <citation type="submission" date="2020-04" db="EMBL/GenBank/DDBJ databases">
        <authorList>
            <person name="Zhang R."/>
            <person name="Schippers A."/>
        </authorList>
    </citation>
    <scope>NUCLEOTIDE SEQUENCE [LARGE SCALE GENOMIC DNA]</scope>
    <source>
        <strain evidence="1 2">DSM 109850</strain>
    </source>
</reference>
<organism evidence="1 2">
    <name type="scientific">Sulfobacillus harzensis</name>
    <dbReference type="NCBI Taxonomy" id="2729629"/>
    <lineage>
        <taxon>Bacteria</taxon>
        <taxon>Bacillati</taxon>
        <taxon>Bacillota</taxon>
        <taxon>Clostridia</taxon>
        <taxon>Eubacteriales</taxon>
        <taxon>Clostridiales Family XVII. Incertae Sedis</taxon>
        <taxon>Sulfobacillus</taxon>
    </lineage>
</organism>
<name>A0A7Y0L7K0_9FIRM</name>
<dbReference type="RefSeq" id="WP_169102606.1">
    <property type="nucleotide sequence ID" value="NZ_JABBVZ010000113.1"/>
</dbReference>
<evidence type="ECO:0000313" key="2">
    <source>
        <dbReference type="Proteomes" id="UP000533476"/>
    </source>
</evidence>
<dbReference type="EMBL" id="JABBVZ010000113">
    <property type="protein sequence ID" value="NMP24463.1"/>
    <property type="molecule type" value="Genomic_DNA"/>
</dbReference>
<sequence length="139" mass="15292">MVGENTTVEKDGVQIKVWIPGEFYDLLKAQAARHQTSVAAEARRLMQAGLAPLGTLDELKSDLTNLSQFARLHLEPLAFIAAMDAAYSREGWRVQFYGSRPSDAPEIDHRLGLTATKRIQRKLRGLGVEDGDGDENNGA</sequence>
<keyword evidence="2" id="KW-1185">Reference proteome</keyword>
<accession>A0A7Y0L7K0</accession>
<dbReference type="AlphaFoldDB" id="A0A7Y0L7K0"/>
<evidence type="ECO:0000313" key="1">
    <source>
        <dbReference type="EMBL" id="NMP24463.1"/>
    </source>
</evidence>
<protein>
    <submittedName>
        <fullName evidence="1">Uncharacterized protein</fullName>
    </submittedName>
</protein>